<reference evidence="1 2" key="1">
    <citation type="journal article" date="2017" name="Appl. Environ. Microbiol.">
        <title>Parallel evolution of two clades of a major Atlantic endemic Vibrio parahaemolyticus pathogen lineage by independent acquisition of related pathogenicity islands.</title>
        <authorList>
            <person name="Xu F."/>
            <person name="Gonzalez-Escalona N."/>
            <person name="Drees K.P."/>
            <person name="Sebra R.P."/>
            <person name="Cooper V.S."/>
            <person name="Jones S.H."/>
            <person name="Whistler C.A."/>
        </authorList>
    </citation>
    <scope>NUCLEOTIDE SEQUENCE [LARGE SCALE GENOMIC DNA]</scope>
    <source>
        <strain evidence="1 2">MAVP-3</strain>
    </source>
</reference>
<accession>A0A0L8TL74</accession>
<organism evidence="1 2">
    <name type="scientific">Vibrio parahaemolyticus</name>
    <dbReference type="NCBI Taxonomy" id="670"/>
    <lineage>
        <taxon>Bacteria</taxon>
        <taxon>Pseudomonadati</taxon>
        <taxon>Pseudomonadota</taxon>
        <taxon>Gammaproteobacteria</taxon>
        <taxon>Vibrionales</taxon>
        <taxon>Vibrionaceae</taxon>
        <taxon>Vibrio</taxon>
    </lineage>
</organism>
<evidence type="ECO:0000313" key="2">
    <source>
        <dbReference type="Proteomes" id="UP000214596"/>
    </source>
</evidence>
<dbReference type="OrthoDB" id="5885326at2"/>
<dbReference type="RefSeq" id="WP_005464915.1">
    <property type="nucleotide sequence ID" value="NZ_CANUHV010000039.1"/>
</dbReference>
<dbReference type="Proteomes" id="UP000214596">
    <property type="component" value="Unassembled WGS sequence"/>
</dbReference>
<dbReference type="AlphaFoldDB" id="A0A0L8TL74"/>
<gene>
    <name evidence="1" type="ORF">CA163_05580</name>
</gene>
<sequence length="272" mass="31078">MFFKMDFDAFMSECWQLHEEKPEQVYAQLETALNEVEALSQVERIVALMLHTAIGHLEHPERFLACLDRLDDRAITESLAFQRSIAVARFFVDDTEDVALLEEQDQRRVFSLIANELSALTQLEPASQWLAKAALGMTPHDAEEVLARSIAITANNLACQYEELSERTDEQKARMLESARLALDYWKIAGGWMQEERAEYRLAMSLLKADAPKEAKVHAERCEAICLQNGGDAFELFYAHDLLMQVHFQLSQQCKKQLDAQVQQYCTTSELA</sequence>
<proteinExistence type="predicted"/>
<evidence type="ECO:0000313" key="1">
    <source>
        <dbReference type="EMBL" id="OXE33809.1"/>
    </source>
</evidence>
<protein>
    <submittedName>
        <fullName evidence="1">Uncharacterized protein</fullName>
    </submittedName>
</protein>
<dbReference type="OMA" id="AFMSECW"/>
<dbReference type="STRING" id="670.ACZ92_00690"/>
<dbReference type="GeneID" id="1190727"/>
<name>A0A0L8TL74_VIBPH</name>
<dbReference type="EMBL" id="NIXT01000199">
    <property type="protein sequence ID" value="OXE33809.1"/>
    <property type="molecule type" value="Genomic_DNA"/>
</dbReference>
<comment type="caution">
    <text evidence="1">The sequence shown here is derived from an EMBL/GenBank/DDBJ whole genome shotgun (WGS) entry which is preliminary data.</text>
</comment>